<dbReference type="CDD" id="cd00757">
    <property type="entry name" value="ThiF_MoeB_HesA_family"/>
    <property type="match status" value="1"/>
</dbReference>
<dbReference type="Gene3D" id="3.40.50.720">
    <property type="entry name" value="NAD(P)-binding Rossmann-like Domain"/>
    <property type="match status" value="1"/>
</dbReference>
<accession>A0ABD4XB10</accession>
<dbReference type="SUPFAM" id="SSF69572">
    <property type="entry name" value="Activating enzymes of the ubiquitin-like proteins"/>
    <property type="match status" value="1"/>
</dbReference>
<proteinExistence type="predicted"/>
<dbReference type="PANTHER" id="PTHR10953:SF102">
    <property type="entry name" value="ADENYLYLTRANSFERASE AND SULFURTRANSFERASE MOCS3"/>
    <property type="match status" value="1"/>
</dbReference>
<dbReference type="PANTHER" id="PTHR10953">
    <property type="entry name" value="UBIQUITIN-ACTIVATING ENZYME E1"/>
    <property type="match status" value="1"/>
</dbReference>
<dbReference type="InterPro" id="IPR000594">
    <property type="entry name" value="ThiF_NAD_FAD-bd"/>
</dbReference>
<gene>
    <name evidence="2" type="ORF">PXK24_11385</name>
</gene>
<evidence type="ECO:0000313" key="3">
    <source>
        <dbReference type="Proteomes" id="UP001218364"/>
    </source>
</evidence>
<dbReference type="Proteomes" id="UP001218364">
    <property type="component" value="Unassembled WGS sequence"/>
</dbReference>
<name>A0ABD4XB10_9RHOB</name>
<evidence type="ECO:0000313" key="2">
    <source>
        <dbReference type="EMBL" id="MDE4166297.1"/>
    </source>
</evidence>
<dbReference type="InterPro" id="IPR045886">
    <property type="entry name" value="ThiF/MoeB/HesA"/>
</dbReference>
<dbReference type="SUPFAM" id="SSF52821">
    <property type="entry name" value="Rhodanese/Cell cycle control phosphatase"/>
    <property type="match status" value="1"/>
</dbReference>
<dbReference type="InterPro" id="IPR035985">
    <property type="entry name" value="Ubiquitin-activating_enz"/>
</dbReference>
<feature type="domain" description="Rhodanese" evidence="1">
    <location>
        <begin position="256"/>
        <end position="326"/>
    </location>
</feature>
<comment type="caution">
    <text evidence="2">The sequence shown here is derived from an EMBL/GenBank/DDBJ whole genome shotgun (WGS) entry which is preliminary data.</text>
</comment>
<dbReference type="EMBL" id="JARCJK010000005">
    <property type="protein sequence ID" value="MDE4166297.1"/>
    <property type="molecule type" value="Genomic_DNA"/>
</dbReference>
<dbReference type="PROSITE" id="PS50206">
    <property type="entry name" value="RHODANESE_3"/>
    <property type="match status" value="1"/>
</dbReference>
<dbReference type="InterPro" id="IPR001763">
    <property type="entry name" value="Rhodanese-like_dom"/>
</dbReference>
<protein>
    <submittedName>
        <fullName evidence="2">HesA/MoeB/ThiF family protein</fullName>
    </submittedName>
</protein>
<reference evidence="2 3" key="1">
    <citation type="submission" date="2023-02" db="EMBL/GenBank/DDBJ databases">
        <title>Population genomics of bacteria associated with diatom.</title>
        <authorList>
            <person name="Xie J."/>
            <person name="Wang H."/>
        </authorList>
    </citation>
    <scope>NUCLEOTIDE SEQUENCE [LARGE SCALE GENOMIC DNA]</scope>
    <source>
        <strain evidence="2 3">PT47_8</strain>
    </source>
</reference>
<dbReference type="InterPro" id="IPR036873">
    <property type="entry name" value="Rhodanese-like_dom_sf"/>
</dbReference>
<dbReference type="Gene3D" id="3.40.250.10">
    <property type="entry name" value="Rhodanese-like domain"/>
    <property type="match status" value="1"/>
</dbReference>
<dbReference type="AlphaFoldDB" id="A0ABD4XB10"/>
<dbReference type="Pfam" id="PF00899">
    <property type="entry name" value="ThiF"/>
    <property type="match status" value="1"/>
</dbReference>
<sequence length="331" mass="34312">MDQGLRIMSQPARYARQIALPEVGAEGQARLSAAHVLVVGAGGLGCPVLSYLAGAGVGEITLMDPDVVEESNLHRQPLFDMRDLGTPKVEAARHHLLRAHPDLRLHADPHALDPLNAPAAVAQADLVVDAADSVAASYILSDCCKAQSTPLISASALGQSGYVGGFCGDAPSLRAVFPDPPASGATCASAGIMGPVVGSIGALQAQMTLKALLGHAPSPLGQLITLDMATLTPGGFRFDEAEEPEIALPFIAAANIQPEDQVVELRDPSEASAPVTPQALRLLPQNILSADLPDDCRIVLCCHSGLRAWSAARCLQQRGYKNLALLAAGAT</sequence>
<dbReference type="CDD" id="cd00158">
    <property type="entry name" value="RHOD"/>
    <property type="match status" value="1"/>
</dbReference>
<evidence type="ECO:0000259" key="1">
    <source>
        <dbReference type="PROSITE" id="PS50206"/>
    </source>
</evidence>
<organism evidence="2 3">
    <name type="scientific">Phaeobacter gallaeciensis</name>
    <dbReference type="NCBI Taxonomy" id="60890"/>
    <lineage>
        <taxon>Bacteria</taxon>
        <taxon>Pseudomonadati</taxon>
        <taxon>Pseudomonadota</taxon>
        <taxon>Alphaproteobacteria</taxon>
        <taxon>Rhodobacterales</taxon>
        <taxon>Roseobacteraceae</taxon>
        <taxon>Phaeobacter</taxon>
    </lineage>
</organism>